<evidence type="ECO:0000313" key="4">
    <source>
        <dbReference type="Proteomes" id="UP000245765"/>
    </source>
</evidence>
<dbReference type="InterPro" id="IPR011761">
    <property type="entry name" value="ATP-grasp"/>
</dbReference>
<keyword evidence="1" id="KW-0067">ATP-binding</keyword>
<proteinExistence type="predicted"/>
<dbReference type="SUPFAM" id="SSF56059">
    <property type="entry name" value="Glutathione synthetase ATP-binding domain-like"/>
    <property type="match status" value="1"/>
</dbReference>
<protein>
    <recommendedName>
        <fullName evidence="2">ATP-grasp domain-containing protein</fullName>
    </recommendedName>
</protein>
<evidence type="ECO:0000256" key="1">
    <source>
        <dbReference type="PROSITE-ProRule" id="PRU00409"/>
    </source>
</evidence>
<comment type="caution">
    <text evidence="3">The sequence shown here is derived from an EMBL/GenBank/DDBJ whole genome shotgun (WGS) entry which is preliminary data.</text>
</comment>
<feature type="domain" description="ATP-grasp" evidence="2">
    <location>
        <begin position="124"/>
        <end position="295"/>
    </location>
</feature>
<reference evidence="4" key="1">
    <citation type="submission" date="2018-05" db="EMBL/GenBank/DDBJ databases">
        <authorList>
            <person name="Du Z."/>
            <person name="Wang X."/>
        </authorList>
    </citation>
    <scope>NUCLEOTIDE SEQUENCE [LARGE SCALE GENOMIC DNA]</scope>
    <source>
        <strain evidence="4">CQN31</strain>
    </source>
</reference>
<dbReference type="GO" id="GO:0005524">
    <property type="term" value="F:ATP binding"/>
    <property type="evidence" value="ECO:0007669"/>
    <property type="project" value="UniProtKB-UniRule"/>
</dbReference>
<dbReference type="Proteomes" id="UP000245765">
    <property type="component" value="Unassembled WGS sequence"/>
</dbReference>
<evidence type="ECO:0000313" key="3">
    <source>
        <dbReference type="EMBL" id="PWS39050.1"/>
    </source>
</evidence>
<dbReference type="GO" id="GO:0046872">
    <property type="term" value="F:metal ion binding"/>
    <property type="evidence" value="ECO:0007669"/>
    <property type="project" value="InterPro"/>
</dbReference>
<dbReference type="AlphaFoldDB" id="A0A317FJ73"/>
<dbReference type="Pfam" id="PF02655">
    <property type="entry name" value="ATP-grasp_3"/>
    <property type="match status" value="1"/>
</dbReference>
<dbReference type="EMBL" id="QGNA01000001">
    <property type="protein sequence ID" value="PWS39050.1"/>
    <property type="molecule type" value="Genomic_DNA"/>
</dbReference>
<accession>A0A317FJ73</accession>
<organism evidence="3 4">
    <name type="scientific">Falsiroseomonas bella</name>
    <dbReference type="NCBI Taxonomy" id="2184016"/>
    <lineage>
        <taxon>Bacteria</taxon>
        <taxon>Pseudomonadati</taxon>
        <taxon>Pseudomonadota</taxon>
        <taxon>Alphaproteobacteria</taxon>
        <taxon>Acetobacterales</taxon>
        <taxon>Roseomonadaceae</taxon>
        <taxon>Falsiroseomonas</taxon>
    </lineage>
</organism>
<dbReference type="Gene3D" id="3.30.470.20">
    <property type="entry name" value="ATP-grasp fold, B domain"/>
    <property type="match status" value="2"/>
</dbReference>
<dbReference type="InterPro" id="IPR003806">
    <property type="entry name" value="ATP-grasp_PylC-type"/>
</dbReference>
<sequence>MPRQAGMTGTVVVTLGRLPKGLDICRSFALAGWRVVVAEPHARHLCGASNSVTRRVRLPAPAEGKRAYLQRLAEITRAHGANLVVPVSEEALHVSFLPRLLPDVPVLAMPPGTMLALHHKGRFTEVAREAGVAVPETHPLGSEGAAALARAGRVVVKPVHSAAGRGVRVLAEGEALPAPEPSAPAVVQRFLPGAEFSSCTLARQGRVLGTVIYRGVQFAGSVACAFERVEHAAAEAWIARLVEKLGWTGFISFDMREDAEGRIHGIECNPRTTSGLHFFETEDIAAAILGARDTLRHRKATRLQQFWSCLTETQLALFRRDPDFRRHLRNLFTTRDVTWAARDMAPLLTMPWTAWPIMRDAARARVPFGEVATLDVGWFEGEVRAPTTAAAAAPGRAASRTSAAT</sequence>
<name>A0A317FJ73_9PROT</name>
<keyword evidence="4" id="KW-1185">Reference proteome</keyword>
<gene>
    <name evidence="3" type="ORF">DFH01_07345</name>
</gene>
<evidence type="ECO:0000259" key="2">
    <source>
        <dbReference type="PROSITE" id="PS50975"/>
    </source>
</evidence>
<dbReference type="PROSITE" id="PS50975">
    <property type="entry name" value="ATP_GRASP"/>
    <property type="match status" value="1"/>
</dbReference>
<keyword evidence="1" id="KW-0547">Nucleotide-binding</keyword>